<sequence>MRAVDVLKRRLERSLAAQSLLAFVLAMGITALFRRDQHPVVWVVQAAFYTALSVGVLSWQRRRVARSVGTDPAGVTDLGIRIRRRDVPRDPEERAAMRRLVAESLGRMERGRRWLPYYLGLLGLIAAGLLVLGAVRGSWVFPAVFAAGVASFGCWILWMRRRSLERLRFMRDALGREDERVS</sequence>
<keyword evidence="3" id="KW-1185">Reference proteome</keyword>
<dbReference type="Proteomes" id="UP000053271">
    <property type="component" value="Unassembled WGS sequence"/>
</dbReference>
<proteinExistence type="predicted"/>
<protein>
    <submittedName>
        <fullName evidence="2">Uncharacterized protein</fullName>
    </submittedName>
</protein>
<keyword evidence="1" id="KW-0812">Transmembrane</keyword>
<accession>A0A117QQD0</accession>
<evidence type="ECO:0000256" key="1">
    <source>
        <dbReference type="SAM" id="Phobius"/>
    </source>
</evidence>
<comment type="caution">
    <text evidence="2">The sequence shown here is derived from an EMBL/GenBank/DDBJ whole genome shotgun (WGS) entry which is preliminary data.</text>
</comment>
<organism evidence="2 3">
    <name type="scientific">Streptomyces longwoodensis</name>
    <dbReference type="NCBI Taxonomy" id="68231"/>
    <lineage>
        <taxon>Bacteria</taxon>
        <taxon>Bacillati</taxon>
        <taxon>Actinomycetota</taxon>
        <taxon>Actinomycetes</taxon>
        <taxon>Kitasatosporales</taxon>
        <taxon>Streptomycetaceae</taxon>
        <taxon>Streptomyces</taxon>
    </lineage>
</organism>
<feature type="transmembrane region" description="Helical" evidence="1">
    <location>
        <begin position="139"/>
        <end position="158"/>
    </location>
</feature>
<evidence type="ECO:0000313" key="2">
    <source>
        <dbReference type="EMBL" id="KUN41034.1"/>
    </source>
</evidence>
<reference evidence="2 3" key="1">
    <citation type="submission" date="2015-10" db="EMBL/GenBank/DDBJ databases">
        <title>Draft genome sequence of Streptomyces longwoodensis DSM 41677, type strain for the species Streptomyces longwoodensis.</title>
        <authorList>
            <person name="Ruckert C."/>
            <person name="Winkler A."/>
            <person name="Kalinowski J."/>
            <person name="Kampfer P."/>
            <person name="Glaeser S."/>
        </authorList>
    </citation>
    <scope>NUCLEOTIDE SEQUENCE [LARGE SCALE GENOMIC DNA]</scope>
    <source>
        <strain evidence="2 3">DSM 41677</strain>
    </source>
</reference>
<evidence type="ECO:0000313" key="3">
    <source>
        <dbReference type="Proteomes" id="UP000053271"/>
    </source>
</evidence>
<gene>
    <name evidence="2" type="ORF">AQJ30_03880</name>
</gene>
<keyword evidence="1" id="KW-0472">Membrane</keyword>
<feature type="transmembrane region" description="Helical" evidence="1">
    <location>
        <begin position="15"/>
        <end position="33"/>
    </location>
</feature>
<feature type="transmembrane region" description="Helical" evidence="1">
    <location>
        <begin position="39"/>
        <end position="59"/>
    </location>
</feature>
<feature type="transmembrane region" description="Helical" evidence="1">
    <location>
        <begin position="114"/>
        <end position="133"/>
    </location>
</feature>
<dbReference type="EMBL" id="LMWS01000005">
    <property type="protein sequence ID" value="KUN41034.1"/>
    <property type="molecule type" value="Genomic_DNA"/>
</dbReference>
<name>A0A117QQD0_9ACTN</name>
<dbReference type="AlphaFoldDB" id="A0A117QQD0"/>
<keyword evidence="1" id="KW-1133">Transmembrane helix</keyword>